<dbReference type="Pfam" id="PF03717">
    <property type="entry name" value="PBP_dimer"/>
    <property type="match status" value="1"/>
</dbReference>
<evidence type="ECO:0000256" key="2">
    <source>
        <dbReference type="ARBA" id="ARBA00007171"/>
    </source>
</evidence>
<evidence type="ECO:0000259" key="5">
    <source>
        <dbReference type="Pfam" id="PF00905"/>
    </source>
</evidence>
<feature type="domain" description="Penicillin-binding protein dimerisation" evidence="6">
    <location>
        <begin position="167"/>
        <end position="330"/>
    </location>
</feature>
<keyword evidence="3 4" id="KW-0472">Membrane</keyword>
<accession>A0ABY9T1K4</accession>
<proteinExistence type="inferred from homology"/>
<dbReference type="PANTHER" id="PTHR30627">
    <property type="entry name" value="PEPTIDOGLYCAN D,D-TRANSPEPTIDASE"/>
    <property type="match status" value="1"/>
</dbReference>
<dbReference type="InterPro" id="IPR032710">
    <property type="entry name" value="NTF2-like_dom_sf"/>
</dbReference>
<dbReference type="Gene3D" id="3.10.450.100">
    <property type="entry name" value="NTF2-like, domain 1"/>
    <property type="match status" value="1"/>
</dbReference>
<keyword evidence="4" id="KW-0812">Transmembrane</keyword>
<dbReference type="Pfam" id="PF05223">
    <property type="entry name" value="MecA_N"/>
    <property type="match status" value="1"/>
</dbReference>
<comment type="similarity">
    <text evidence="2">Belongs to the transpeptidase family.</text>
</comment>
<dbReference type="Gene3D" id="3.90.1310.10">
    <property type="entry name" value="Penicillin-binding protein 2a (Domain 2)"/>
    <property type="match status" value="1"/>
</dbReference>
<keyword evidence="9" id="KW-1185">Reference proteome</keyword>
<name>A0ABY9T1K4_BREBE</name>
<keyword evidence="4" id="KW-1133">Transmembrane helix</keyword>
<dbReference type="EMBL" id="CP134050">
    <property type="protein sequence ID" value="WNC13833.1"/>
    <property type="molecule type" value="Genomic_DNA"/>
</dbReference>
<evidence type="ECO:0000313" key="8">
    <source>
        <dbReference type="EMBL" id="WNC13833.1"/>
    </source>
</evidence>
<comment type="subcellular location">
    <subcellularLocation>
        <location evidence="1">Membrane</location>
    </subcellularLocation>
</comment>
<evidence type="ECO:0000256" key="3">
    <source>
        <dbReference type="ARBA" id="ARBA00023136"/>
    </source>
</evidence>
<dbReference type="Pfam" id="PF00905">
    <property type="entry name" value="Transpeptidase"/>
    <property type="match status" value="1"/>
</dbReference>
<gene>
    <name evidence="8" type="ORF">RGB73_24620</name>
</gene>
<dbReference type="InterPro" id="IPR007887">
    <property type="entry name" value="MecA_N"/>
</dbReference>
<evidence type="ECO:0000256" key="1">
    <source>
        <dbReference type="ARBA" id="ARBA00004370"/>
    </source>
</evidence>
<dbReference type="Gene3D" id="3.30.1390.30">
    <property type="entry name" value="Penicillin-binding protein 2a, domain 3"/>
    <property type="match status" value="1"/>
</dbReference>
<dbReference type="SUPFAM" id="SSF56519">
    <property type="entry name" value="Penicillin binding protein dimerisation domain"/>
    <property type="match status" value="1"/>
</dbReference>
<dbReference type="Proteomes" id="UP001256827">
    <property type="component" value="Chromosome"/>
</dbReference>
<dbReference type="InterPro" id="IPR036138">
    <property type="entry name" value="PBP_dimer_sf"/>
</dbReference>
<reference evidence="8 9" key="1">
    <citation type="submission" date="2023-09" db="EMBL/GenBank/DDBJ databases">
        <title>Complete Genome and Methylome dissection of Bacillus brevis NEB573 original source of BbsI restriction endonuclease.</title>
        <authorList>
            <person name="Fomenkov A."/>
            <person name="Roberts R.D."/>
        </authorList>
    </citation>
    <scope>NUCLEOTIDE SEQUENCE [LARGE SCALE GENOMIC DNA]</scope>
    <source>
        <strain evidence="8 9">NEB573</strain>
    </source>
</reference>
<dbReference type="InterPro" id="IPR005311">
    <property type="entry name" value="PBP_dimer"/>
</dbReference>
<dbReference type="SUPFAM" id="SSF56601">
    <property type="entry name" value="beta-lactamase/transpeptidase-like"/>
    <property type="match status" value="1"/>
</dbReference>
<dbReference type="RefSeq" id="WP_310765454.1">
    <property type="nucleotide sequence ID" value="NZ_CP134050.1"/>
</dbReference>
<dbReference type="InterPro" id="IPR001460">
    <property type="entry name" value="PCN-bd_Tpept"/>
</dbReference>
<dbReference type="Gene3D" id="3.40.710.10">
    <property type="entry name" value="DD-peptidase/beta-lactamase superfamily"/>
    <property type="match status" value="1"/>
</dbReference>
<feature type="transmembrane region" description="Helical" evidence="4">
    <location>
        <begin position="6"/>
        <end position="26"/>
    </location>
</feature>
<dbReference type="InterPro" id="IPR050515">
    <property type="entry name" value="Beta-lactam/transpept"/>
</dbReference>
<organism evidence="8 9">
    <name type="scientific">Brevibacillus brevis</name>
    <name type="common">Bacillus brevis</name>
    <dbReference type="NCBI Taxonomy" id="1393"/>
    <lineage>
        <taxon>Bacteria</taxon>
        <taxon>Bacillati</taxon>
        <taxon>Bacillota</taxon>
        <taxon>Bacilli</taxon>
        <taxon>Bacillales</taxon>
        <taxon>Paenibacillaceae</taxon>
        <taxon>Brevibacillus</taxon>
    </lineage>
</organism>
<dbReference type="PANTHER" id="PTHR30627:SF25">
    <property type="entry name" value="PENICILLIN-BINDING PROTEIN 3"/>
    <property type="match status" value="1"/>
</dbReference>
<evidence type="ECO:0000313" key="9">
    <source>
        <dbReference type="Proteomes" id="UP001256827"/>
    </source>
</evidence>
<protein>
    <submittedName>
        <fullName evidence="8">Penicillin-binding transpeptidase domain-containing protein</fullName>
    </submittedName>
</protein>
<dbReference type="SUPFAM" id="SSF54427">
    <property type="entry name" value="NTF2-like"/>
    <property type="match status" value="1"/>
</dbReference>
<sequence>MKKTWIWFWTVFAAVLAGFGLVYWNLWQDSPKRDGELAQSAFKAFTSHWQNRQFAEMYEQLSAKTKQQVTKEQFISRYQNIYEGIEAQNMTVQPLINGPVEPGEDGTVLLHYRLSMDTFVDPIAFTGKTTLVKEKQEGKEGWYVVWNPSFLLPDMQEGDKVRASTLAPKRGEILDRAGRRLATSRTVVEVGLKPDEWSKQPTAEKKRVSELLGIPQQELSARSDAGTAANSTFVRVATLAEDDKRLFSLTGTPGMVLQKKQVRYYPYKEALAHLIGYTGAISREELEKKEAQGYRASDRIGKAGLEQHYEDRLRGTAGGRISIVDANGVEKKIVAEALPKNGETIKLTIDAELQQRMYQEIKQEAGAAAAIDPKSGEIVALLSTPAYDPNDFVLGMSSEEWKRLNEDPKKPLLNRFASGFAPGSTFKPITAAIGLDTGAITPEEEKNITGLHWQKDSSWGNYEVTRVSDPRVPVNMQRALVYSDNIYFAQAALAIGEERFLQQAKAFGFEEPIPIPFPLASSKLTQAGMRNDIQLADSGYGQGEVTMTPLHLALVYSAFVNEGNIVYPSLLLGERHETYWKPGVMSKASAQAIQRDLLQVMEDPKGTGRGARVPGHRIAGKTGTAELKQKKGEAGKENGWYAAFNVDDPKLLLVMMVEDVRGRGGSHVLDAKIKRLFSYALP</sequence>
<feature type="domain" description="NTF2-like N-terminal transpeptidase" evidence="7">
    <location>
        <begin position="38"/>
        <end position="159"/>
    </location>
</feature>
<evidence type="ECO:0000256" key="4">
    <source>
        <dbReference type="SAM" id="Phobius"/>
    </source>
</evidence>
<feature type="domain" description="Penicillin-binding protein transpeptidase" evidence="5">
    <location>
        <begin position="366"/>
        <end position="674"/>
    </location>
</feature>
<evidence type="ECO:0000259" key="6">
    <source>
        <dbReference type="Pfam" id="PF03717"/>
    </source>
</evidence>
<dbReference type="InterPro" id="IPR012338">
    <property type="entry name" value="Beta-lactam/transpept-like"/>
</dbReference>
<evidence type="ECO:0000259" key="7">
    <source>
        <dbReference type="Pfam" id="PF05223"/>
    </source>
</evidence>